<dbReference type="EC" id="3.4.13.18" evidence="10"/>
<gene>
    <name evidence="20" type="primary">pepD</name>
    <name evidence="19" type="ORF">CNO13_01255</name>
    <name evidence="20" type="ORF">EZU67_01255</name>
</gene>
<dbReference type="GeneID" id="75118306"/>
<accession>A0AAP8YUF4</accession>
<dbReference type="PANTHER" id="PTHR43501">
    <property type="entry name" value="CYTOSOL NON-SPECIFIC DIPEPTIDASE"/>
    <property type="match status" value="1"/>
</dbReference>
<keyword evidence="8" id="KW-0170">Cobalt</keyword>
<evidence type="ECO:0000256" key="12">
    <source>
        <dbReference type="ARBA" id="ARBA00061423"/>
    </source>
</evidence>
<dbReference type="GO" id="GO:0046872">
    <property type="term" value="F:metal ion binding"/>
    <property type="evidence" value="ECO:0007669"/>
    <property type="project" value="UniProtKB-KW"/>
</dbReference>
<evidence type="ECO:0000256" key="14">
    <source>
        <dbReference type="ARBA" id="ARBA00075285"/>
    </source>
</evidence>
<reference evidence="20" key="2">
    <citation type="submission" date="2022-12" db="EMBL/GenBank/DDBJ databases">
        <title>Whole genome sequencing of Borrelia miyamotoi strains isolated at the Russian territory.</title>
        <authorList>
            <person name="Kuleshov K.V."/>
            <person name="Platonov A.E."/>
            <person name="Goptar I.A."/>
            <person name="Shipulin G.A."/>
            <person name="Markelov M.L."/>
            <person name="Koetsveld J."/>
            <person name="Kolyasnikova N.M."/>
            <person name="Sarksyan D.S."/>
            <person name="Toporkova M.G."/>
            <person name="Hovius J.W."/>
        </authorList>
    </citation>
    <scope>NUCLEOTIDE SEQUENCE</scope>
    <source>
        <strain evidence="21">Yekat-1</strain>
        <strain evidence="20">Yekat-76</strain>
    </source>
</reference>
<dbReference type="Gene3D" id="3.40.630.10">
    <property type="entry name" value="Zn peptidases"/>
    <property type="match status" value="2"/>
</dbReference>
<evidence type="ECO:0000256" key="10">
    <source>
        <dbReference type="ARBA" id="ARBA00038976"/>
    </source>
</evidence>
<dbReference type="Proteomes" id="UP000291995">
    <property type="component" value="Chromosome"/>
</dbReference>
<comment type="catalytic activity">
    <reaction evidence="9">
        <text>Hydrolysis of dipeptides, preferentially hydrophobic dipeptides including prolyl amino acids.</text>
        <dbReference type="EC" id="3.4.13.18"/>
    </reaction>
</comment>
<dbReference type="InterPro" id="IPR011650">
    <property type="entry name" value="Peptidase_M20_dimer"/>
</dbReference>
<evidence type="ECO:0000256" key="8">
    <source>
        <dbReference type="ARBA" id="ARBA00023285"/>
    </source>
</evidence>
<keyword evidence="20" id="KW-0224">Dipeptidase</keyword>
<dbReference type="NCBIfam" id="TIGR01893">
    <property type="entry name" value="aa-his-dipept"/>
    <property type="match status" value="1"/>
</dbReference>
<dbReference type="GO" id="GO:0005829">
    <property type="term" value="C:cytosol"/>
    <property type="evidence" value="ECO:0007669"/>
    <property type="project" value="TreeGrafter"/>
</dbReference>
<evidence type="ECO:0000256" key="4">
    <source>
        <dbReference type="ARBA" id="ARBA00022723"/>
    </source>
</evidence>
<evidence type="ECO:0000313" key="20">
    <source>
        <dbReference type="EMBL" id="QBK61810.1"/>
    </source>
</evidence>
<protein>
    <recommendedName>
        <fullName evidence="13">Cytosol non-specific dipeptidase</fullName>
        <ecNumber evidence="10">3.4.13.18</ecNumber>
    </recommendedName>
    <alternativeName>
        <fullName evidence="16">Aminoacyl-histidine dipeptidase</fullName>
    </alternativeName>
    <alternativeName>
        <fullName evidence="15">Beta-alanyl-histidine dipeptidase</fullName>
    </alternativeName>
    <alternativeName>
        <fullName evidence="14">Carnosinase</fullName>
    </alternativeName>
    <alternativeName>
        <fullName evidence="11">Peptidase D</fullName>
    </alternativeName>
    <alternativeName>
        <fullName evidence="17">Xaa-His dipeptidase</fullName>
    </alternativeName>
</protein>
<keyword evidence="21" id="KW-1185">Reference proteome</keyword>
<dbReference type="AlphaFoldDB" id="A0AAP8YUF4"/>
<dbReference type="SUPFAM" id="SSF53187">
    <property type="entry name" value="Zn-dependent exopeptidases"/>
    <property type="match status" value="1"/>
</dbReference>
<evidence type="ECO:0000256" key="5">
    <source>
        <dbReference type="ARBA" id="ARBA00022801"/>
    </source>
</evidence>
<keyword evidence="6" id="KW-0862">Zinc</keyword>
<evidence type="ECO:0000256" key="1">
    <source>
        <dbReference type="ARBA" id="ARBA00001941"/>
    </source>
</evidence>
<feature type="domain" description="Peptidase M20 dimerisation" evidence="18">
    <location>
        <begin position="204"/>
        <end position="276"/>
    </location>
</feature>
<keyword evidence="4" id="KW-0479">Metal-binding</keyword>
<evidence type="ECO:0000256" key="2">
    <source>
        <dbReference type="ARBA" id="ARBA00001947"/>
    </source>
</evidence>
<dbReference type="InterPro" id="IPR002933">
    <property type="entry name" value="Peptidase_M20"/>
</dbReference>
<dbReference type="GO" id="GO:0006508">
    <property type="term" value="P:proteolysis"/>
    <property type="evidence" value="ECO:0007669"/>
    <property type="project" value="UniProtKB-KW"/>
</dbReference>
<proteinExistence type="inferred from homology"/>
<dbReference type="PIRSF" id="PIRSF016599">
    <property type="entry name" value="Xaa-His_dipept"/>
    <property type="match status" value="1"/>
</dbReference>
<keyword evidence="5 20" id="KW-0378">Hydrolase</keyword>
<dbReference type="Pfam" id="PF01546">
    <property type="entry name" value="Peptidase_M20"/>
    <property type="match status" value="1"/>
</dbReference>
<comment type="similarity">
    <text evidence="12">Belongs to the peptidase M20C family.</text>
</comment>
<comment type="cofactor">
    <cofactor evidence="2">
        <name>Zn(2+)</name>
        <dbReference type="ChEBI" id="CHEBI:29105"/>
    </cofactor>
</comment>
<dbReference type="EMBL" id="CP024333">
    <property type="protein sequence ID" value="ATQ15826.1"/>
    <property type="molecule type" value="Genomic_DNA"/>
</dbReference>
<evidence type="ECO:0000313" key="19">
    <source>
        <dbReference type="EMBL" id="ATQ15826.1"/>
    </source>
</evidence>
<name>A0AAP8YUF4_9SPIR</name>
<evidence type="ECO:0000256" key="15">
    <source>
        <dbReference type="ARBA" id="ARBA00076004"/>
    </source>
</evidence>
<evidence type="ECO:0000313" key="22">
    <source>
        <dbReference type="Proteomes" id="UP000291995"/>
    </source>
</evidence>
<evidence type="ECO:0000256" key="9">
    <source>
        <dbReference type="ARBA" id="ARBA00036421"/>
    </source>
</evidence>
<dbReference type="GO" id="GO:0070573">
    <property type="term" value="F:metallodipeptidase activity"/>
    <property type="evidence" value="ECO:0007669"/>
    <property type="project" value="TreeGrafter"/>
</dbReference>
<dbReference type="RefSeq" id="WP_025443590.1">
    <property type="nucleotide sequence ID" value="NZ_AP024371.1"/>
</dbReference>
<organism evidence="20 22">
    <name type="scientific">Borrelia miyamotoi</name>
    <dbReference type="NCBI Taxonomy" id="47466"/>
    <lineage>
        <taxon>Bacteria</taxon>
        <taxon>Pseudomonadati</taxon>
        <taxon>Spirochaetota</taxon>
        <taxon>Spirochaetia</taxon>
        <taxon>Spirochaetales</taxon>
        <taxon>Borreliaceae</taxon>
        <taxon>Borrelia</taxon>
    </lineage>
</organism>
<evidence type="ECO:0000256" key="6">
    <source>
        <dbReference type="ARBA" id="ARBA00022833"/>
    </source>
</evidence>
<dbReference type="Proteomes" id="UP000230633">
    <property type="component" value="Chromosome"/>
</dbReference>
<keyword evidence="7" id="KW-0482">Metalloprotease</keyword>
<evidence type="ECO:0000256" key="11">
    <source>
        <dbReference type="ARBA" id="ARBA00044252"/>
    </source>
</evidence>
<evidence type="ECO:0000256" key="13">
    <source>
        <dbReference type="ARBA" id="ARBA00071271"/>
    </source>
</evidence>
<sequence>MENIVISYFRQISQIPRCSKNLKGVSNFIKEEARKFGYSFKEDDAGNIVVKVKANDCSSSMLPVILQAHTDMVCEKNESVDHDFEKDPINIIEDNGYFCASGTTLGADNGIGVAMMLAIMSESLTFKHPDLELLFTVDEEIGLIGAIGLDSNLCSGNMLINLDGEEEGYFLVGCAGSRLVHINFEPQYRQSRKKMGVEILFTGLKGGHSGADIHVDLANSLKLMFFALNKLISSMEFEIAYIFGGDKSNAIPREAKALILIETEHYVLLEKELESFKLNAQKMHTLDYDFEIILRRVDFSDNVLDDMTQEKLLNMGMAFLHGVHKVESYDEKLVRTSLNFASLLKVGNEYQFVFTIRSLLDIEKEYICNHLKAISSLSGANFKIVYDYSSWEPVGDSKLLKHLKNVYRDMYVQEAKIVVIHAGLETGIISAKFGGIDSVTIGPWIEAPHTPRERVDIASTIRVYNFLKESLRTL</sequence>
<dbReference type="EMBL" id="CP036557">
    <property type="protein sequence ID" value="QBK61810.1"/>
    <property type="molecule type" value="Genomic_DNA"/>
</dbReference>
<dbReference type="FunFam" id="3.40.630.10:FF:000015">
    <property type="entry name" value="Aminoacyl-histidine dipeptidase PepD"/>
    <property type="match status" value="1"/>
</dbReference>
<evidence type="ECO:0000259" key="18">
    <source>
        <dbReference type="Pfam" id="PF07687"/>
    </source>
</evidence>
<dbReference type="PANTHER" id="PTHR43501:SF1">
    <property type="entry name" value="CYTOSOL NON-SPECIFIC DIPEPTIDASE"/>
    <property type="match status" value="1"/>
</dbReference>
<dbReference type="PRINTS" id="PR00934">
    <property type="entry name" value="XHISDIPTASE"/>
</dbReference>
<dbReference type="Pfam" id="PF07687">
    <property type="entry name" value="M20_dimer"/>
    <property type="match status" value="1"/>
</dbReference>
<evidence type="ECO:0000256" key="16">
    <source>
        <dbReference type="ARBA" id="ARBA00077688"/>
    </source>
</evidence>
<keyword evidence="3" id="KW-0645">Protease</keyword>
<evidence type="ECO:0000256" key="7">
    <source>
        <dbReference type="ARBA" id="ARBA00023049"/>
    </source>
</evidence>
<evidence type="ECO:0000256" key="3">
    <source>
        <dbReference type="ARBA" id="ARBA00022670"/>
    </source>
</evidence>
<evidence type="ECO:0000313" key="21">
    <source>
        <dbReference type="Proteomes" id="UP000230633"/>
    </source>
</evidence>
<dbReference type="FunFam" id="3.40.630.10:FF:000018">
    <property type="entry name" value="Aminoacyl-histidine dipeptidase PepD"/>
    <property type="match status" value="1"/>
</dbReference>
<evidence type="ECO:0000256" key="17">
    <source>
        <dbReference type="ARBA" id="ARBA00078074"/>
    </source>
</evidence>
<dbReference type="InterPro" id="IPR001160">
    <property type="entry name" value="Peptidase_M20C"/>
</dbReference>
<reference evidence="22" key="1">
    <citation type="submission" date="2019-03" db="EMBL/GenBank/DDBJ databases">
        <title>Whole genome sequencing of Borrelia miyamotoi strains isolated at the Russian territory.</title>
        <authorList>
            <person name="Kuleshov K.V."/>
            <person name="Platonov A.E."/>
            <person name="Goptar I.A."/>
            <person name="Shipulin G.A."/>
            <person name="Markelov M.L."/>
            <person name="Koetsveld J."/>
            <person name="Kolyasnikova N.M."/>
            <person name="Sarksyan D.S."/>
            <person name="Toporkova M.G."/>
            <person name="Hovius J.W."/>
        </authorList>
    </citation>
    <scope>NUCLEOTIDE SEQUENCE [LARGE SCALE GENOMIC DNA]</scope>
    <source>
        <strain evidence="19">Yekat-1</strain>
        <strain evidence="22">Yekat-76</strain>
    </source>
</reference>
<comment type="cofactor">
    <cofactor evidence="1">
        <name>Co(2+)</name>
        <dbReference type="ChEBI" id="CHEBI:48828"/>
    </cofactor>
</comment>